<dbReference type="GO" id="GO:0016301">
    <property type="term" value="F:kinase activity"/>
    <property type="evidence" value="ECO:0007669"/>
    <property type="project" value="UniProtKB-KW"/>
</dbReference>
<organism evidence="3 4">
    <name type="scientific">Chitinophaga defluvii</name>
    <dbReference type="NCBI Taxonomy" id="3163343"/>
    <lineage>
        <taxon>Bacteria</taxon>
        <taxon>Pseudomonadati</taxon>
        <taxon>Bacteroidota</taxon>
        <taxon>Chitinophagia</taxon>
        <taxon>Chitinophagales</taxon>
        <taxon>Chitinophagaceae</taxon>
        <taxon>Chitinophaga</taxon>
    </lineage>
</organism>
<feature type="chain" id="PRO_5047183146" evidence="2">
    <location>
        <begin position="36"/>
        <end position="658"/>
    </location>
</feature>
<dbReference type="InterPro" id="IPR036097">
    <property type="entry name" value="HisK_dim/P_sf"/>
</dbReference>
<keyword evidence="1" id="KW-0472">Membrane</keyword>
<evidence type="ECO:0000313" key="4">
    <source>
        <dbReference type="Proteomes" id="UP001549749"/>
    </source>
</evidence>
<dbReference type="SUPFAM" id="SSF55874">
    <property type="entry name" value="ATPase domain of HSP90 chaperone/DNA topoisomerase II/histidine kinase"/>
    <property type="match status" value="1"/>
</dbReference>
<evidence type="ECO:0000313" key="3">
    <source>
        <dbReference type="EMBL" id="MET7000134.1"/>
    </source>
</evidence>
<gene>
    <name evidence="3" type="ORF">ABR189_22275</name>
</gene>
<dbReference type="SUPFAM" id="SSF48452">
    <property type="entry name" value="TPR-like"/>
    <property type="match status" value="1"/>
</dbReference>
<accession>A0ABV2TAU0</accession>
<evidence type="ECO:0000256" key="2">
    <source>
        <dbReference type="SAM" id="SignalP"/>
    </source>
</evidence>
<dbReference type="Gene3D" id="1.10.287.130">
    <property type="match status" value="1"/>
</dbReference>
<keyword evidence="1" id="KW-0812">Transmembrane</keyword>
<dbReference type="InterPro" id="IPR052023">
    <property type="entry name" value="Histidine_kinase_KdpD"/>
</dbReference>
<keyword evidence="4" id="KW-1185">Reference proteome</keyword>
<feature type="transmembrane region" description="Helical" evidence="1">
    <location>
        <begin position="380"/>
        <end position="400"/>
    </location>
</feature>
<dbReference type="SUPFAM" id="SSF47384">
    <property type="entry name" value="Homodimeric domain of signal transducing histidine kinase"/>
    <property type="match status" value="1"/>
</dbReference>
<keyword evidence="1" id="KW-1133">Transmembrane helix</keyword>
<feature type="signal peptide" evidence="2">
    <location>
        <begin position="1"/>
        <end position="35"/>
    </location>
</feature>
<dbReference type="Gene3D" id="3.30.565.10">
    <property type="entry name" value="Histidine kinase-like ATPase, C-terminal domain"/>
    <property type="match status" value="1"/>
</dbReference>
<dbReference type="InterPro" id="IPR036890">
    <property type="entry name" value="HATPase_C_sf"/>
</dbReference>
<dbReference type="Proteomes" id="UP001549749">
    <property type="component" value="Unassembled WGS sequence"/>
</dbReference>
<evidence type="ECO:0000256" key="1">
    <source>
        <dbReference type="SAM" id="Phobius"/>
    </source>
</evidence>
<keyword evidence="3" id="KW-0418">Kinase</keyword>
<dbReference type="PANTHER" id="PTHR45569:SF1">
    <property type="entry name" value="SENSOR PROTEIN KDPD"/>
    <property type="match status" value="1"/>
</dbReference>
<proteinExistence type="predicted"/>
<dbReference type="PANTHER" id="PTHR45569">
    <property type="entry name" value="SENSOR PROTEIN KDPD"/>
    <property type="match status" value="1"/>
</dbReference>
<dbReference type="EMBL" id="JBEXAC010000002">
    <property type="protein sequence ID" value="MET7000134.1"/>
    <property type="molecule type" value="Genomic_DNA"/>
</dbReference>
<name>A0ABV2TAU0_9BACT</name>
<keyword evidence="2" id="KW-0732">Signal</keyword>
<dbReference type="InterPro" id="IPR011990">
    <property type="entry name" value="TPR-like_helical_dom_sf"/>
</dbReference>
<sequence>MHTYCKYICRYIALRCWRYGIALAMLTGMMHTGHAQTNMLPSLHQSLAAQRDSAGYIDALSRIGQWYYQSDTDSCLWYAIRIKEISERLHYTSGMADAWSLQSMCHAIRSNFKLAVECEYHSLQLYRSMGDSTYTALSLNRLATWYYNYNPQEEKDAFAYWYEGMKVARQLPPNPGDSTYAILLSNFLNLFADSPLAQRDSLRWIIPTLRQLIAKYPGLRAAFYLGATEADSLMIAGRGKEAEAMINQLGEAAACRGFIMTAITMYEHMDKYRKMGYPTDTIHYWEKMYKMGKEAGYTNLQTGTLDRLYRYYSQQHDEARMAFYTGEIIAQAHRIRQQQPQQRISYINYFLKKGEQQALQKDRAIQAAAITQQERSNNGYRLAGCGIILGVAILLLIVLLKNKHLRENKLHEKKLDQKHGELSALQLQLEANDDFKNKLITIIANDFRVPLLHIAEVAQLLKNSQMGRAEMMATMEEIATSSRHTLTVFDNILRWIKSQLSGFEFIPQECVLDDMITAAITSIADMAAAKQIDIQNHVPEGIVVAADPDMLQFVHRHLLQAAVAASEVRRSVSIMASREVLGIYVSTGMKVKPGTAQEASWLVLKTPDTVVESNLQQQDMPLMLVICKDFMMKMKGKIWAEGKPDGSLTVYYCLPGFV</sequence>
<dbReference type="Gene3D" id="1.25.40.10">
    <property type="entry name" value="Tetratricopeptide repeat domain"/>
    <property type="match status" value="1"/>
</dbReference>
<reference evidence="3 4" key="1">
    <citation type="submission" date="2024-06" db="EMBL/GenBank/DDBJ databases">
        <title>Chitinophaga defluvii sp. nov., isolated from municipal sewage.</title>
        <authorList>
            <person name="Zhang L."/>
        </authorList>
    </citation>
    <scope>NUCLEOTIDE SEQUENCE [LARGE SCALE GENOMIC DNA]</scope>
    <source>
        <strain evidence="3 4">H8</strain>
    </source>
</reference>
<keyword evidence="3" id="KW-0808">Transferase</keyword>
<dbReference type="RefSeq" id="WP_354662694.1">
    <property type="nucleotide sequence ID" value="NZ_JBEXAC010000002.1"/>
</dbReference>
<protein>
    <submittedName>
        <fullName evidence="3">HAMP domain-containing sensor histidine kinase</fullName>
    </submittedName>
</protein>
<comment type="caution">
    <text evidence="3">The sequence shown here is derived from an EMBL/GenBank/DDBJ whole genome shotgun (WGS) entry which is preliminary data.</text>
</comment>